<dbReference type="RefSeq" id="WP_200353397.1">
    <property type="nucleotide sequence ID" value="NZ_BAABHZ010000002.1"/>
</dbReference>
<reference evidence="2" key="1">
    <citation type="submission" date="2021-01" db="EMBL/GenBank/DDBJ databases">
        <title>Modified the classification status of verrucomicrobia.</title>
        <authorList>
            <person name="Feng X."/>
        </authorList>
    </citation>
    <scope>NUCLEOTIDE SEQUENCE</scope>
    <source>
        <strain evidence="2">JCM 18052</strain>
    </source>
</reference>
<gene>
    <name evidence="2" type="ORF">JIN84_22730</name>
</gene>
<protein>
    <recommendedName>
        <fullName evidence="4">Lipoprotein</fullName>
    </recommendedName>
</protein>
<feature type="region of interest" description="Disordered" evidence="1">
    <location>
        <begin position="286"/>
        <end position="305"/>
    </location>
</feature>
<dbReference type="EMBL" id="JAENIK010000013">
    <property type="protein sequence ID" value="MBK1818452.1"/>
    <property type="molecule type" value="Genomic_DNA"/>
</dbReference>
<name>A0A934V9L0_9BACT</name>
<comment type="caution">
    <text evidence="2">The sequence shown here is derived from an EMBL/GenBank/DDBJ whole genome shotgun (WGS) entry which is preliminary data.</text>
</comment>
<dbReference type="AlphaFoldDB" id="A0A934V9L0"/>
<evidence type="ECO:0000313" key="3">
    <source>
        <dbReference type="Proteomes" id="UP000600139"/>
    </source>
</evidence>
<evidence type="ECO:0008006" key="4">
    <source>
        <dbReference type="Google" id="ProtNLM"/>
    </source>
</evidence>
<evidence type="ECO:0000256" key="1">
    <source>
        <dbReference type="SAM" id="MobiDB-lite"/>
    </source>
</evidence>
<organism evidence="2 3">
    <name type="scientific">Luteolibacter yonseiensis</name>
    <dbReference type="NCBI Taxonomy" id="1144680"/>
    <lineage>
        <taxon>Bacteria</taxon>
        <taxon>Pseudomonadati</taxon>
        <taxon>Verrucomicrobiota</taxon>
        <taxon>Verrucomicrobiia</taxon>
        <taxon>Verrucomicrobiales</taxon>
        <taxon>Verrucomicrobiaceae</taxon>
        <taxon>Luteolibacter</taxon>
    </lineage>
</organism>
<evidence type="ECO:0000313" key="2">
    <source>
        <dbReference type="EMBL" id="MBK1818452.1"/>
    </source>
</evidence>
<dbReference type="Proteomes" id="UP000600139">
    <property type="component" value="Unassembled WGS sequence"/>
</dbReference>
<keyword evidence="3" id="KW-1185">Reference proteome</keyword>
<accession>A0A934V9L0</accession>
<dbReference type="PROSITE" id="PS51257">
    <property type="entry name" value="PROKAR_LIPOPROTEIN"/>
    <property type="match status" value="1"/>
</dbReference>
<sequence>MKIIPTASLAVISLFLGACDQGERQAAWWGAEKERVELAQQVELAKYRFDRLLGSEFEDLEKIRAATEKTATLRRSLESKKVLAAAEVESLQEQWAVFRNDMIHGQRQRAIGKSFDKMVLASGRSFENVSVSAITDSGVTIRHSDGSARLRFQDLDVRQRWLFGLEEDLAIAAHQKEVQNAAEYEKWVDARLASNMEKKKQEADAALEVELAASRARTNLLASQTASADTGPFSRSSSVGDSTYYRSSRTYRSYSRPTYYRSYNYCAPVVSRCYYPSRGTIRVGAGRAARESSTLSGRPYNSYVP</sequence>
<proteinExistence type="predicted"/>